<dbReference type="Proteomes" id="UP000507470">
    <property type="component" value="Unassembled WGS sequence"/>
</dbReference>
<sequence>MATPSNIRCARCSMVVIDIFNAIMQDLMQHQPISAPDLYNMIMRDKYFRPKKLNSVEIHTIQTLMTDGFSKLDFSIIYKIAKYFRGFIPTPTRNWGAKPLPNEIEEGDDVERLRQKRNHMVHKVNADMSEQAMNEFFATSIEIGKRIDKYLNKTGQDGHEEKIKHYQSCSMEPETTENYLCALREIESLREKLTLKVGNKELHFYKGNSIANVVAKLNESQSLNGDHMTPVKLIFHDVKDEDQQIELLNNLRSENNIDTENIKFINATKECIAVFVFIRTTILINSTLRSSEVNLFVQKMISSTGILFYVEEDLTIVVVSSEDEINESRSYPSDESVEDFREPNAKNSGLALILNLEMRKRVMQSKELVKENFERFLGNIYERTNGSVFSHRDDTPFNVVLAENDNGL</sequence>
<evidence type="ECO:0008006" key="3">
    <source>
        <dbReference type="Google" id="ProtNLM"/>
    </source>
</evidence>
<evidence type="ECO:0000313" key="1">
    <source>
        <dbReference type="EMBL" id="CAC5363816.1"/>
    </source>
</evidence>
<reference evidence="1 2" key="1">
    <citation type="submission" date="2020-06" db="EMBL/GenBank/DDBJ databases">
        <authorList>
            <person name="Li R."/>
            <person name="Bekaert M."/>
        </authorList>
    </citation>
    <scope>NUCLEOTIDE SEQUENCE [LARGE SCALE GENOMIC DNA]</scope>
    <source>
        <strain evidence="2">wild</strain>
    </source>
</reference>
<gene>
    <name evidence="1" type="ORF">MCOR_5104</name>
</gene>
<name>A0A6J8A9J5_MYTCO</name>
<keyword evidence="2" id="KW-1185">Reference proteome</keyword>
<protein>
    <recommendedName>
        <fullName evidence="3">DZIP3-like HEPN domain-containing protein</fullName>
    </recommendedName>
</protein>
<dbReference type="AlphaFoldDB" id="A0A6J8A9J5"/>
<dbReference type="EMBL" id="CACVKT020000911">
    <property type="protein sequence ID" value="CAC5363816.1"/>
    <property type="molecule type" value="Genomic_DNA"/>
</dbReference>
<organism evidence="1 2">
    <name type="scientific">Mytilus coruscus</name>
    <name type="common">Sea mussel</name>
    <dbReference type="NCBI Taxonomy" id="42192"/>
    <lineage>
        <taxon>Eukaryota</taxon>
        <taxon>Metazoa</taxon>
        <taxon>Spiralia</taxon>
        <taxon>Lophotrochozoa</taxon>
        <taxon>Mollusca</taxon>
        <taxon>Bivalvia</taxon>
        <taxon>Autobranchia</taxon>
        <taxon>Pteriomorphia</taxon>
        <taxon>Mytilida</taxon>
        <taxon>Mytiloidea</taxon>
        <taxon>Mytilidae</taxon>
        <taxon>Mytilinae</taxon>
        <taxon>Mytilus</taxon>
    </lineage>
</organism>
<accession>A0A6J8A9J5</accession>
<dbReference type="OrthoDB" id="6112132at2759"/>
<evidence type="ECO:0000313" key="2">
    <source>
        <dbReference type="Proteomes" id="UP000507470"/>
    </source>
</evidence>
<proteinExistence type="predicted"/>